<protein>
    <submittedName>
        <fullName evidence="1">Uncharacterized protein</fullName>
    </submittedName>
</protein>
<reference evidence="1" key="1">
    <citation type="submission" date="2018-10" db="EMBL/GenBank/DDBJ databases">
        <title>Population genomic analysis revealed the cold adaptation of white poplar.</title>
        <authorList>
            <person name="Liu Y.-J."/>
        </authorList>
    </citation>
    <scope>NUCLEOTIDE SEQUENCE [LARGE SCALE GENOMIC DNA]</scope>
    <source>
        <strain evidence="1">PAL-ZL1</strain>
    </source>
</reference>
<accession>A0A4U5QDE8</accession>
<name>A0A4U5QDE8_POPAL</name>
<dbReference type="EMBL" id="RCHU01000292">
    <property type="protein sequence ID" value="TKS08518.1"/>
    <property type="molecule type" value="Genomic_DNA"/>
</dbReference>
<dbReference type="AlphaFoldDB" id="A0A4U5QDE8"/>
<organism evidence="1">
    <name type="scientific">Populus alba</name>
    <name type="common">White poplar</name>
    <dbReference type="NCBI Taxonomy" id="43335"/>
    <lineage>
        <taxon>Eukaryota</taxon>
        <taxon>Viridiplantae</taxon>
        <taxon>Streptophyta</taxon>
        <taxon>Embryophyta</taxon>
        <taxon>Tracheophyta</taxon>
        <taxon>Spermatophyta</taxon>
        <taxon>Magnoliopsida</taxon>
        <taxon>eudicotyledons</taxon>
        <taxon>Gunneridae</taxon>
        <taxon>Pentapetalae</taxon>
        <taxon>rosids</taxon>
        <taxon>fabids</taxon>
        <taxon>Malpighiales</taxon>
        <taxon>Salicaceae</taxon>
        <taxon>Saliceae</taxon>
        <taxon>Populus</taxon>
    </lineage>
</organism>
<comment type="caution">
    <text evidence="1">The sequence shown here is derived from an EMBL/GenBank/DDBJ whole genome shotgun (WGS) entry which is preliminary data.</text>
</comment>
<gene>
    <name evidence="1" type="ORF">D5086_0000098170</name>
</gene>
<evidence type="ECO:0000313" key="1">
    <source>
        <dbReference type="EMBL" id="TKS08518.1"/>
    </source>
</evidence>
<sequence>MAKLTGQCYSPLQFFLYSSCSSPVHPCISLLEYPVSGAVAAEDGALELLLLETTKMVTTLVVTLVYCFYLSSFCVSSAQDINDCDEDVRLELYLSNGASHFLSLCISPDRKGLLFAIWASSAVRFLKPHSTGPRFVSFFASCRPGRGFSHPQQLHLRGRSRAHTSSSSCGKEDLAVPEKYILAFLRLGEARVAERVRSQEEDL</sequence>
<proteinExistence type="predicted"/>